<dbReference type="EMBL" id="CP018099">
    <property type="protein sequence ID" value="APF20173.1"/>
    <property type="molecule type" value="Genomic_DNA"/>
</dbReference>
<sequence length="41" mass="4887">MRIKNKVINTKFEIKKSKSLKKFKIQMTEIQNIIVLKVLVI</sequence>
<protein>
    <submittedName>
        <fullName evidence="1">Uncharacterized protein</fullName>
    </submittedName>
</protein>
<accession>A0A1J1CBV4</accession>
<dbReference type="AlphaFoldDB" id="A0A1J1CBV4"/>
<proteinExistence type="predicted"/>
<dbReference type="KEGG" id="caby:Cabys_3427"/>
<evidence type="ECO:0000313" key="2">
    <source>
        <dbReference type="Proteomes" id="UP000183868"/>
    </source>
</evidence>
<name>A0A1J1CBV4_CALAY</name>
<gene>
    <name evidence="1" type="ORF">Cabys_3427</name>
</gene>
<evidence type="ECO:0000313" key="1">
    <source>
        <dbReference type="EMBL" id="APF20173.1"/>
    </source>
</evidence>
<dbReference type="Proteomes" id="UP000183868">
    <property type="component" value="Chromosome"/>
</dbReference>
<reference evidence="1 2" key="1">
    <citation type="submission" date="2016-11" db="EMBL/GenBank/DDBJ databases">
        <title>Genomic analysis of Caldithrix abyssi and proposal of a novel bacterial phylum Caldithrichaeota.</title>
        <authorList>
            <person name="Kublanov I."/>
            <person name="Sigalova O."/>
            <person name="Gavrilov S."/>
            <person name="Lebedinsky A."/>
            <person name="Ivanova N."/>
            <person name="Daum C."/>
            <person name="Reddy T."/>
            <person name="Klenk H.P."/>
            <person name="Goker M."/>
            <person name="Reva O."/>
            <person name="Miroshnichenko M."/>
            <person name="Kyprides N."/>
            <person name="Woyke T."/>
            <person name="Gelfand M."/>
        </authorList>
    </citation>
    <scope>NUCLEOTIDE SEQUENCE [LARGE SCALE GENOMIC DNA]</scope>
    <source>
        <strain evidence="1 2">LF13</strain>
    </source>
</reference>
<organism evidence="1 2">
    <name type="scientific">Caldithrix abyssi DSM 13497</name>
    <dbReference type="NCBI Taxonomy" id="880073"/>
    <lineage>
        <taxon>Bacteria</taxon>
        <taxon>Pseudomonadati</taxon>
        <taxon>Calditrichota</taxon>
        <taxon>Calditrichia</taxon>
        <taxon>Calditrichales</taxon>
        <taxon>Calditrichaceae</taxon>
        <taxon>Caldithrix</taxon>
    </lineage>
</organism>